<dbReference type="InterPro" id="IPR056428">
    <property type="entry name" value="WH_GTF3C1"/>
</dbReference>
<dbReference type="GO" id="GO:0000127">
    <property type="term" value="C:transcription factor TFIIIC complex"/>
    <property type="evidence" value="ECO:0007669"/>
    <property type="project" value="InterPro"/>
</dbReference>
<evidence type="ECO:0000259" key="7">
    <source>
        <dbReference type="Pfam" id="PF04182"/>
    </source>
</evidence>
<evidence type="ECO:0000256" key="2">
    <source>
        <dbReference type="ARBA" id="ARBA00022553"/>
    </source>
</evidence>
<feature type="compositionally biased region" description="Basic residues" evidence="6">
    <location>
        <begin position="1051"/>
        <end position="1064"/>
    </location>
</feature>
<dbReference type="Pfam" id="PF23704">
    <property type="entry name" value="WHD_GTF3C1_N"/>
    <property type="match status" value="1"/>
</dbReference>
<dbReference type="SUPFAM" id="SSF46785">
    <property type="entry name" value="Winged helix' DNA-binding domain"/>
    <property type="match status" value="1"/>
</dbReference>
<dbReference type="CDD" id="cd16169">
    <property type="entry name" value="Tau138_eWH"/>
    <property type="match status" value="1"/>
</dbReference>
<keyword evidence="15" id="KW-1185">Reference proteome</keyword>
<keyword evidence="4" id="KW-0804">Transcription</keyword>
<keyword evidence="5" id="KW-0539">Nucleus</keyword>
<dbReference type="GO" id="GO:0006384">
    <property type="term" value="P:transcription initiation at RNA polymerase III promoter"/>
    <property type="evidence" value="ECO:0007669"/>
    <property type="project" value="InterPro"/>
</dbReference>
<feature type="domain" description="GTF3C1 extended winged-helix" evidence="9">
    <location>
        <begin position="597"/>
        <end position="706"/>
    </location>
</feature>
<gene>
    <name evidence="14" type="ORF">HHK36_025428</name>
</gene>
<dbReference type="Pfam" id="PF24657">
    <property type="entry name" value="DUF7646"/>
    <property type="match status" value="1"/>
</dbReference>
<dbReference type="OMA" id="VESHNMS"/>
<accession>A0A834YL53</accession>
<dbReference type="Proteomes" id="UP000655225">
    <property type="component" value="Unassembled WGS sequence"/>
</dbReference>
<dbReference type="EMBL" id="JABCRI010000019">
    <property type="protein sequence ID" value="KAF8388748.1"/>
    <property type="molecule type" value="Genomic_DNA"/>
</dbReference>
<evidence type="ECO:0000259" key="9">
    <source>
        <dbReference type="Pfam" id="PF24101"/>
    </source>
</evidence>
<dbReference type="Pfam" id="PF24658">
    <property type="entry name" value="DUF7647"/>
    <property type="match status" value="1"/>
</dbReference>
<proteinExistence type="predicted"/>
<protein>
    <recommendedName>
        <fullName evidence="16">B-block binding subunit of TFIIIC domain-containing protein</fullName>
    </recommendedName>
</protein>
<dbReference type="InterPro" id="IPR036388">
    <property type="entry name" value="WH-like_DNA-bd_sf"/>
</dbReference>
<evidence type="ECO:0000259" key="13">
    <source>
        <dbReference type="Pfam" id="PF24658"/>
    </source>
</evidence>
<dbReference type="InterPro" id="IPR044210">
    <property type="entry name" value="Tfc3-like"/>
</dbReference>
<dbReference type="GO" id="GO:0003677">
    <property type="term" value="F:DNA binding"/>
    <property type="evidence" value="ECO:0007669"/>
    <property type="project" value="UniProtKB-KW"/>
</dbReference>
<comment type="subcellular location">
    <subcellularLocation>
        <location evidence="1">Nucleus</location>
    </subcellularLocation>
</comment>
<dbReference type="InterPro" id="IPR056020">
    <property type="entry name" value="DUF7599"/>
</dbReference>
<evidence type="ECO:0000256" key="6">
    <source>
        <dbReference type="SAM" id="MobiDB-lite"/>
    </source>
</evidence>
<dbReference type="InterPro" id="IPR056063">
    <property type="entry name" value="DUF7646"/>
</dbReference>
<feature type="domain" description="DUF7645" evidence="11">
    <location>
        <begin position="969"/>
        <end position="1029"/>
    </location>
</feature>
<dbReference type="InterPro" id="IPR056467">
    <property type="entry name" value="eWH_GTF3C1"/>
</dbReference>
<name>A0A834YL53_TETSI</name>
<dbReference type="PANTHER" id="PTHR15180">
    <property type="entry name" value="GENERAL TRANSCRIPTION FACTOR 3C POLYPEPTIDE 1"/>
    <property type="match status" value="1"/>
</dbReference>
<feature type="domain" description="DUF7647" evidence="13">
    <location>
        <begin position="789"/>
        <end position="967"/>
    </location>
</feature>
<dbReference type="InterPro" id="IPR036390">
    <property type="entry name" value="WH_DNA-bd_sf"/>
</dbReference>
<dbReference type="InterPro" id="IPR056062">
    <property type="entry name" value="DUF7645"/>
</dbReference>
<dbReference type="OrthoDB" id="68020at2759"/>
<feature type="domain" description="General transcription factor 3C polypeptide 1 winged-helix" evidence="8">
    <location>
        <begin position="1"/>
        <end position="101"/>
    </location>
</feature>
<evidence type="ECO:0000259" key="11">
    <source>
        <dbReference type="Pfam" id="PF24655"/>
    </source>
</evidence>
<evidence type="ECO:0000259" key="10">
    <source>
        <dbReference type="Pfam" id="PF24538"/>
    </source>
</evidence>
<feature type="domain" description="B-block binding subunit of TFIIIC" evidence="7">
    <location>
        <begin position="112"/>
        <end position="196"/>
    </location>
</feature>
<feature type="compositionally biased region" description="Basic and acidic residues" evidence="6">
    <location>
        <begin position="1039"/>
        <end position="1050"/>
    </location>
</feature>
<evidence type="ECO:0000256" key="3">
    <source>
        <dbReference type="ARBA" id="ARBA00023125"/>
    </source>
</evidence>
<dbReference type="GO" id="GO:0005634">
    <property type="term" value="C:nucleus"/>
    <property type="evidence" value="ECO:0007669"/>
    <property type="project" value="UniProtKB-SubCell"/>
</dbReference>
<evidence type="ECO:0008006" key="16">
    <source>
        <dbReference type="Google" id="ProtNLM"/>
    </source>
</evidence>
<dbReference type="Gene3D" id="1.10.10.10">
    <property type="entry name" value="Winged helix-like DNA-binding domain superfamily/Winged helix DNA-binding domain"/>
    <property type="match status" value="1"/>
</dbReference>
<evidence type="ECO:0000259" key="12">
    <source>
        <dbReference type="Pfam" id="PF24657"/>
    </source>
</evidence>
<feature type="domain" description="DUF7599" evidence="10">
    <location>
        <begin position="238"/>
        <end position="303"/>
    </location>
</feature>
<keyword evidence="2" id="KW-0597">Phosphoprotein</keyword>
<organism evidence="14 15">
    <name type="scientific">Tetracentron sinense</name>
    <name type="common">Spur-leaf</name>
    <dbReference type="NCBI Taxonomy" id="13715"/>
    <lineage>
        <taxon>Eukaryota</taxon>
        <taxon>Viridiplantae</taxon>
        <taxon>Streptophyta</taxon>
        <taxon>Embryophyta</taxon>
        <taxon>Tracheophyta</taxon>
        <taxon>Spermatophyta</taxon>
        <taxon>Magnoliopsida</taxon>
        <taxon>Trochodendrales</taxon>
        <taxon>Trochodendraceae</taxon>
        <taxon>Tetracentron</taxon>
    </lineage>
</organism>
<feature type="region of interest" description="Disordered" evidence="6">
    <location>
        <begin position="1039"/>
        <end position="1069"/>
    </location>
</feature>
<sequence>MDSIVCAALEEICAQGINGVSLPDLWPTLQASLSSSGLDLCSGVKKSIWNGLLNIPGLQFQAQNSSFASQDPSIQSFEDSEKMNLKIIAADHLRDHFVGLYDLKAADAGISPPQRRALERLAIARTNGITQSQLAKEFGMKGNNIFYVVRNLECRGLIVRQSTIVRTKEAGNEGETGLKNTSIVNTNLIHLYRYAKHLGSQQRLEITKEDTTLESLRDADGSAETGDGVAGECDVLVKDYLPALKAVCDKLEEADGKVLVVSDIKRALGYRGTSGHRAWRNIRNRLKDAHLVEEFCAEVNKKACPSSLFGNNDFTQLHAGVLELHFLIPARSGHLIGDDDHSMVVSCLRLVKKFAPKNFQPKAVGCGSDDFDTDQMMKFGKRGQITDQLVELPIEHQIYDMIDAEGSKGLTVTEVCKRLGINSKRNYTRLLYMFSRFGMHLQAESHNRGMVYRVWTSGNFNRGSSIAFPSKSEDVLDENSLSMQHEGDLVFHEKSAPIIPQLDSSASKYDFSTSGKTISGQMGAKLFNGSPGDGESNQLLICGSSPQELAHELGRTVPDTELDLVSESNVAPPEASSSAMSTPSKLRSFQRYPCLSLTAVSAQREQRILERLQEEKFILTVELYRWLESLEKDKRTTMARKTLARSLNKLQQEGHCKCVQVSVPVVTNCGRSRTTEVVLHPSVQNLPPELLVQIHERLRSFDMQSRGQGLSRLKKDQSVPVLTGVKRTQNSIDSDIQAARSESMRANGFVMAKMVRAKLLHTFLWGYLSSSPDWVGALSSGKHGYDQKNPHSTCKLFALAAAIKAMPLELFLQVVGSTQKFEDLIESCKRGLCLSDLPVQEYKCLMNTQATGRLSWIIDILRRLKLIRLVTGEYAEDAAMVPHAILTHAMELKPYIEEPASIVPSSSGFGSLDLRPRIRHDFILSNREAVDVYWKTLEYCYSAAGPTAALHAFPGSAVHEVFLFRSWVSTRVMTADQRSELLKCIVKDGPNKKLSFKECEKIAKDLNLTLEQVLRVYYDKRQQRLDRFLRDFKHEGKDFQPVTSKREPTSRKRKRSSKARSSKHVKIDDLTGQLSKQSLPILSDSDGQDTEEKNLFVTSLQEHDIHLRACDEDGHSKSVEDSGPNDEDDENYAFISQCAFSRQKPTRQRKFSWTETSDRQLVIQYVRHRAALGAKFHRANWASLPDLPAPPSTCRRRMALMNSNLTFRKAIMRLCNVLGERYTKHLDKTHGNGLLSRDNYGQMGRDASLGEGLCQKFSDSLEHALTSDFEEEQWDDFEDQNIKMALDEVLRCKRMAKLEASNRLGSVSEREWSDLKMDANGFDPQEEPELMSRTTPSEEIQNHFGRRHKESGRRSSCHRLPRKFIKLLNEGTSISRRAYESLAVSNAVELLKLVFLSTSTAPEVPNLLAETLRRYSEHDLFAAFSYLREKKFMVGGNGSQPFVLSQQFLHSVSSSPFPVDTGKDAAKFARWLRERENDLMEEGVNLSAGLQCGGIFHLCALVSLGELFISPCLPDEGIGEAEEQRSLKRKTYSELCNDDKVKKPKSVLKKEGEFVSRREKGFPGIMVSLRRETIQIADAVELFKDEQIHSSPLIFDENDQCTSTSVREIGSSSSHSDHLKASHKFGGSVTIEGASSDSPWEAMASYAEHMMPILSDHEQVGPFNPELFMTVYTAIHKAGDLGLSLEDVSQVMDLQGEKMAELIVDVLHAFELAVKVNAYDSIHAVDALYRSKYFLTSMDGRYHDLKPAPCTKSPTMSNDGLPENHENDTATPWKETSMNINNVHKVTILNLPEEVSRPSNEIQPGNEVENYTQVKVSLEGAHESETFECSPGDSHSFRPILPWINGDGTTNLIVYRGLTRRVLGTVMQNPGILEDDLICRMDVLNPQSCRKLLELMVLDNHLIVRKMHQTTSAGPPSILGSLFGSSFKKSKFICREHFFANPMSTSLL</sequence>
<dbReference type="Pfam" id="PF24538">
    <property type="entry name" value="DUF7599"/>
    <property type="match status" value="1"/>
</dbReference>
<dbReference type="Pfam" id="PF24101">
    <property type="entry name" value="WHD_GTF3C1"/>
    <property type="match status" value="1"/>
</dbReference>
<dbReference type="InterPro" id="IPR007309">
    <property type="entry name" value="TFIIIC_Bblock-bd"/>
</dbReference>
<dbReference type="Pfam" id="PF04182">
    <property type="entry name" value="B-block_TFIIIC"/>
    <property type="match status" value="1"/>
</dbReference>
<dbReference type="GO" id="GO:0042791">
    <property type="term" value="P:5S class rRNA transcription by RNA polymerase III"/>
    <property type="evidence" value="ECO:0007669"/>
    <property type="project" value="TreeGrafter"/>
</dbReference>
<evidence type="ECO:0000313" key="14">
    <source>
        <dbReference type="EMBL" id="KAF8388748.1"/>
    </source>
</evidence>
<dbReference type="InterPro" id="IPR035625">
    <property type="entry name" value="Tfc3-like_eWH"/>
</dbReference>
<comment type="caution">
    <text evidence="14">The sequence shown here is derived from an EMBL/GenBank/DDBJ whole genome shotgun (WGS) entry which is preliminary data.</text>
</comment>
<evidence type="ECO:0000256" key="1">
    <source>
        <dbReference type="ARBA" id="ARBA00004123"/>
    </source>
</evidence>
<dbReference type="InterPro" id="IPR056064">
    <property type="entry name" value="DUF7647"/>
</dbReference>
<reference evidence="14 15" key="1">
    <citation type="submission" date="2020-04" db="EMBL/GenBank/DDBJ databases">
        <title>Plant Genome Project.</title>
        <authorList>
            <person name="Zhang R.-G."/>
        </authorList>
    </citation>
    <scope>NUCLEOTIDE SEQUENCE [LARGE SCALE GENOMIC DNA]</scope>
    <source>
        <strain evidence="14">YNK0</strain>
        <tissue evidence="14">Leaf</tissue>
    </source>
</reference>
<evidence type="ECO:0000256" key="4">
    <source>
        <dbReference type="ARBA" id="ARBA00023163"/>
    </source>
</evidence>
<feature type="domain" description="DUF7646" evidence="12">
    <location>
        <begin position="380"/>
        <end position="462"/>
    </location>
</feature>
<evidence type="ECO:0000256" key="5">
    <source>
        <dbReference type="ARBA" id="ARBA00023242"/>
    </source>
</evidence>
<dbReference type="Pfam" id="PF24655">
    <property type="entry name" value="DUF7645"/>
    <property type="match status" value="1"/>
</dbReference>
<evidence type="ECO:0000313" key="15">
    <source>
        <dbReference type="Proteomes" id="UP000655225"/>
    </source>
</evidence>
<evidence type="ECO:0000259" key="8">
    <source>
        <dbReference type="Pfam" id="PF23704"/>
    </source>
</evidence>
<keyword evidence="3" id="KW-0238">DNA-binding</keyword>
<dbReference type="PANTHER" id="PTHR15180:SF1">
    <property type="entry name" value="GENERAL TRANSCRIPTION FACTOR 3C POLYPEPTIDE 1"/>
    <property type="match status" value="1"/>
</dbReference>